<dbReference type="SMART" id="SM00298">
    <property type="entry name" value="CHROMO"/>
    <property type="match status" value="1"/>
</dbReference>
<feature type="compositionally biased region" description="Low complexity" evidence="4">
    <location>
        <begin position="574"/>
        <end position="589"/>
    </location>
</feature>
<dbReference type="EMBL" id="CAJHNH020000015">
    <property type="protein sequence ID" value="CAG5114619.1"/>
    <property type="molecule type" value="Genomic_DNA"/>
</dbReference>
<feature type="non-terminal residue" evidence="6">
    <location>
        <position position="1"/>
    </location>
</feature>
<feature type="compositionally biased region" description="Low complexity" evidence="4">
    <location>
        <begin position="509"/>
        <end position="520"/>
    </location>
</feature>
<evidence type="ECO:0000256" key="4">
    <source>
        <dbReference type="SAM" id="MobiDB-lite"/>
    </source>
</evidence>
<feature type="region of interest" description="Disordered" evidence="4">
    <location>
        <begin position="697"/>
        <end position="796"/>
    </location>
</feature>
<evidence type="ECO:0000256" key="2">
    <source>
        <dbReference type="ARBA" id="ARBA00023043"/>
    </source>
</evidence>
<dbReference type="Gene3D" id="2.40.50.40">
    <property type="match status" value="1"/>
</dbReference>
<dbReference type="AlphaFoldDB" id="A0A8S3YBF5"/>
<feature type="compositionally biased region" description="Acidic residues" evidence="4">
    <location>
        <begin position="491"/>
        <end position="500"/>
    </location>
</feature>
<evidence type="ECO:0000313" key="6">
    <source>
        <dbReference type="EMBL" id="CAG5114619.1"/>
    </source>
</evidence>
<keyword evidence="2 3" id="KW-0040">ANK repeat</keyword>
<dbReference type="Pfam" id="PF00385">
    <property type="entry name" value="Chromo"/>
    <property type="match status" value="1"/>
</dbReference>
<feature type="compositionally biased region" description="Polar residues" evidence="4">
    <location>
        <begin position="640"/>
        <end position="668"/>
    </location>
</feature>
<feature type="region of interest" description="Disordered" evidence="4">
    <location>
        <begin position="97"/>
        <end position="141"/>
    </location>
</feature>
<feature type="compositionally biased region" description="Polar residues" evidence="4">
    <location>
        <begin position="774"/>
        <end position="792"/>
    </location>
</feature>
<protein>
    <recommendedName>
        <fullName evidence="5">Chromo domain-containing protein</fullName>
    </recommendedName>
</protein>
<feature type="compositionally biased region" description="Basic and acidic residues" evidence="4">
    <location>
        <begin position="7"/>
        <end position="43"/>
    </location>
</feature>
<feature type="domain" description="Chromo" evidence="5">
    <location>
        <begin position="45"/>
        <end position="108"/>
    </location>
</feature>
<dbReference type="SMART" id="SM00248">
    <property type="entry name" value="ANK"/>
    <property type="match status" value="2"/>
</dbReference>
<keyword evidence="1" id="KW-0677">Repeat</keyword>
<feature type="repeat" description="ANK" evidence="3">
    <location>
        <begin position="898"/>
        <end position="930"/>
    </location>
</feature>
<feature type="region of interest" description="Disordered" evidence="4">
    <location>
        <begin position="602"/>
        <end position="621"/>
    </location>
</feature>
<dbReference type="PROSITE" id="PS50013">
    <property type="entry name" value="CHROMO_2"/>
    <property type="match status" value="1"/>
</dbReference>
<evidence type="ECO:0000259" key="5">
    <source>
        <dbReference type="PROSITE" id="PS50013"/>
    </source>
</evidence>
<dbReference type="PROSITE" id="PS50088">
    <property type="entry name" value="ANK_REPEAT"/>
    <property type="match status" value="2"/>
</dbReference>
<evidence type="ECO:0000256" key="3">
    <source>
        <dbReference type="PROSITE-ProRule" id="PRU00023"/>
    </source>
</evidence>
<dbReference type="InterPro" id="IPR002110">
    <property type="entry name" value="Ankyrin_rpt"/>
</dbReference>
<accession>A0A8S3YBF5</accession>
<dbReference type="InterPro" id="IPR016197">
    <property type="entry name" value="Chromo-like_dom_sf"/>
</dbReference>
<feature type="compositionally biased region" description="Basic and acidic residues" evidence="4">
    <location>
        <begin position="97"/>
        <end position="112"/>
    </location>
</feature>
<proteinExistence type="predicted"/>
<dbReference type="InterPro" id="IPR000953">
    <property type="entry name" value="Chromo/chromo_shadow_dom"/>
</dbReference>
<evidence type="ECO:0000313" key="7">
    <source>
        <dbReference type="Proteomes" id="UP000678393"/>
    </source>
</evidence>
<dbReference type="PANTHER" id="PTHR24171">
    <property type="entry name" value="ANKYRIN REPEAT DOMAIN-CONTAINING PROTEIN 39-RELATED"/>
    <property type="match status" value="1"/>
</dbReference>
<gene>
    <name evidence="6" type="ORF">CUNI_LOCUS177</name>
</gene>
<organism evidence="6 7">
    <name type="scientific">Candidula unifasciata</name>
    <dbReference type="NCBI Taxonomy" id="100452"/>
    <lineage>
        <taxon>Eukaryota</taxon>
        <taxon>Metazoa</taxon>
        <taxon>Spiralia</taxon>
        <taxon>Lophotrochozoa</taxon>
        <taxon>Mollusca</taxon>
        <taxon>Gastropoda</taxon>
        <taxon>Heterobranchia</taxon>
        <taxon>Euthyneura</taxon>
        <taxon>Panpulmonata</taxon>
        <taxon>Eupulmonata</taxon>
        <taxon>Stylommatophora</taxon>
        <taxon>Helicina</taxon>
        <taxon>Helicoidea</taxon>
        <taxon>Geomitridae</taxon>
        <taxon>Candidula</taxon>
    </lineage>
</organism>
<dbReference type="Proteomes" id="UP000678393">
    <property type="component" value="Unassembled WGS sequence"/>
</dbReference>
<feature type="repeat" description="ANK" evidence="3">
    <location>
        <begin position="865"/>
        <end position="897"/>
    </location>
</feature>
<dbReference type="OrthoDB" id="10071877at2759"/>
<reference evidence="6" key="1">
    <citation type="submission" date="2021-04" db="EMBL/GenBank/DDBJ databases">
        <authorList>
            <consortium name="Molecular Ecology Group"/>
        </authorList>
    </citation>
    <scope>NUCLEOTIDE SEQUENCE</scope>
</reference>
<dbReference type="InterPro" id="IPR036770">
    <property type="entry name" value="Ankyrin_rpt-contain_sf"/>
</dbReference>
<feature type="compositionally biased region" description="Basic residues" evidence="4">
    <location>
        <begin position="425"/>
        <end position="434"/>
    </location>
</feature>
<dbReference type="PROSITE" id="PS50297">
    <property type="entry name" value="ANK_REP_REGION"/>
    <property type="match status" value="2"/>
</dbReference>
<name>A0A8S3YBF5_9EUPU</name>
<evidence type="ECO:0000256" key="1">
    <source>
        <dbReference type="ARBA" id="ARBA00022737"/>
    </source>
</evidence>
<comment type="caution">
    <text evidence="6">The sequence shown here is derived from an EMBL/GenBank/DDBJ whole genome shotgun (WGS) entry which is preliminary data.</text>
</comment>
<feature type="region of interest" description="Disordered" evidence="4">
    <location>
        <begin position="640"/>
        <end position="678"/>
    </location>
</feature>
<feature type="compositionally biased region" description="Polar residues" evidence="4">
    <location>
        <begin position="525"/>
        <end position="538"/>
    </location>
</feature>
<feature type="region of interest" description="Disordered" evidence="4">
    <location>
        <begin position="1"/>
        <end position="43"/>
    </location>
</feature>
<feature type="compositionally biased region" description="Polar residues" evidence="4">
    <location>
        <begin position="710"/>
        <end position="731"/>
    </location>
</feature>
<dbReference type="SUPFAM" id="SSF48403">
    <property type="entry name" value="Ankyrin repeat"/>
    <property type="match status" value="1"/>
</dbReference>
<feature type="region of interest" description="Disordered" evidence="4">
    <location>
        <begin position="424"/>
        <end position="596"/>
    </location>
</feature>
<sequence>MGEGDLELDRSDHESQDSDSKHSYQHEKDSFSKKKTPTEPDNKYYEVEAILDGPKKRREHLFKVCYKVRWKGYGPESDTWQPIADLVNVQDMIDDYKKEKDNQRHDKFKKTGTDSMVNKRSRISSSSSSPEGHNAGRKHFDPVYGTVKDKFWKDLELGHQNHSPQFNGDMYSNVKGCRRAAHTEALASIHKQRRRESKSLHTSRSPLRVLRGDHFSKSRSSSPVSSKHGKSSRRSESPKMSRVGRPRKRSTDPLFASESTSAKRSRRSREANSGNIFFECKQPSVISSVTSETVAIVTTSTPLTPPVVSNTSAAPLLSASSVVSLDGPVSSSVVTAWSRSSTDSTCLSMVNVGASSCDAIAGASFDTCGGASQGSLPDDSQIHKALSHMRSALDTQSEASGAVERSYDAECLWNGACNRSDCKSNRRRNMKNGQRKLGGVIPTDGSDSDGEPNVGNENTAMEDENNDGDSALVVNEDQAAVEEDNRVYSSEGEEMEDDCLAVEHTQNISSAPSASGTKSSLGLMKTSTSGAKSSHSVISTSYQSRSSSRQDDSPSPLPVSTVSRKDHKSLDYPSSGHGSRNKSSSQSHSSARDRRLLYSSCHTDSSDSSFDDTASSGPSLSREAVSDSFCRIARLSDVDTSAVPSTSGSAAPGSWSLQRSLEGCSSQGRKSHVEAERPGLFSENNGAFIFLEQDSGDMSTREQYEEGVFSQESVSVTPSSPGKENFGSSGLKSKLKVTKGADVPSTHSGGRAGSLVRSHPRQTRLEDLEASASRPRSSEVSQPQEKMPSPNSRDSELNERIVTLTCDELEDFVEQNITVEKDIGFISNADLLQAVNLSKAEVVKRAVKQIRSNEHKLDLEQADNTGTTLLMRAVQRGALAIVEMLLENGANVNAQQTNGTTALMIAADTNGTCLVALLLKYGANSSLYTVNSDQAETALMK</sequence>
<dbReference type="CDD" id="cd00024">
    <property type="entry name" value="CD_CSD"/>
    <property type="match status" value="1"/>
</dbReference>
<keyword evidence="7" id="KW-1185">Reference proteome</keyword>
<feature type="compositionally biased region" description="Low complexity" evidence="4">
    <location>
        <begin position="602"/>
        <end position="616"/>
    </location>
</feature>
<dbReference type="SUPFAM" id="SSF54160">
    <property type="entry name" value="Chromo domain-like"/>
    <property type="match status" value="1"/>
</dbReference>
<dbReference type="Pfam" id="PF13857">
    <property type="entry name" value="Ank_5"/>
    <property type="match status" value="1"/>
</dbReference>
<feature type="region of interest" description="Disordered" evidence="4">
    <location>
        <begin position="189"/>
        <end position="271"/>
    </location>
</feature>
<dbReference type="InterPro" id="IPR023780">
    <property type="entry name" value="Chromo_domain"/>
</dbReference>
<dbReference type="Gene3D" id="1.25.40.20">
    <property type="entry name" value="Ankyrin repeat-containing domain"/>
    <property type="match status" value="1"/>
</dbReference>